<dbReference type="EMBL" id="JBHTIT010000001">
    <property type="protein sequence ID" value="MFD0949284.1"/>
    <property type="molecule type" value="Genomic_DNA"/>
</dbReference>
<sequence>MKLENDPLPQLLNNLDAALRSLVEAQVADKYALVESILDAARLIIVEDGGVAALESRSQTLDAAGVYDGTDWAKPQALIPALTPYALSSAVAATVTIECLSELRMLAIALGDYKHAEFSAAQAHHFLTQSIALNLELLFAASSEAARIKQGALAMVPRALMQHLAQRIGFQHIIDQLIDEIWRLLRQRPIQINPVKNMITQIAICHTSEGIDLGSSGLGAARLVSSLYGPTHESTGDPGVVYYEQRLASLDENALQAEALGFSRAMHDTGLVSPYHASFLRYILNENDYLLIDALGLSGTGRDGLVCYRDLIKSLISECVYPSTAQAVFGIAMLLERGILYQQGVAQSLWRQINLPLSAWAEARLQFMCDSTITPRTRLLEGVVCMLGSPLGIGQGNNPTCQSARALSIWATSDPTYLLQMITSIARDNDLTMHFEGQQISSRKCLDASTSPLPFDLDPVSMLLVPHLDASYLEMGRLCLGREGDPHRWINPVFHGWWVGRGFCINVDVATGHLIDLEEFIRNFHAHYHPFYNGNQPLIHPQPAGIAITDSAARFIGWHAIAIMRVALDQDSEMRVYFFNPNNDSGQDWGNEVIVSTAGHGERFGEASLPFELFTSRLYIFHYDTLDYGEPEKVPAESYQNVKSLIESSWGANRIAPSI</sequence>
<evidence type="ECO:0000313" key="1">
    <source>
        <dbReference type="EMBL" id="MFD0949284.1"/>
    </source>
</evidence>
<dbReference type="RefSeq" id="WP_379068794.1">
    <property type="nucleotide sequence ID" value="NZ_JBHTIT010000001.1"/>
</dbReference>
<protein>
    <submittedName>
        <fullName evidence="1">Uncharacterized protein</fullName>
    </submittedName>
</protein>
<comment type="caution">
    <text evidence="1">The sequence shown here is derived from an EMBL/GenBank/DDBJ whole genome shotgun (WGS) entry which is preliminary data.</text>
</comment>
<proteinExistence type="predicted"/>
<accession>A0ABW3HHU6</accession>
<evidence type="ECO:0000313" key="2">
    <source>
        <dbReference type="Proteomes" id="UP001597044"/>
    </source>
</evidence>
<organism evidence="1 2">
    <name type="scientific">Paraperlucidibaca wandonensis</name>
    <dbReference type="NCBI Taxonomy" id="1268273"/>
    <lineage>
        <taxon>Bacteria</taxon>
        <taxon>Pseudomonadati</taxon>
        <taxon>Pseudomonadota</taxon>
        <taxon>Gammaproteobacteria</taxon>
        <taxon>Moraxellales</taxon>
        <taxon>Moraxellaceae</taxon>
        <taxon>Paraperlucidibaca</taxon>
    </lineage>
</organism>
<name>A0ABW3HHU6_9GAMM</name>
<gene>
    <name evidence="1" type="ORF">ACFQ0F_02575</name>
</gene>
<keyword evidence="2" id="KW-1185">Reference proteome</keyword>
<reference evidence="2" key="1">
    <citation type="journal article" date="2019" name="Int. J. Syst. Evol. Microbiol.">
        <title>The Global Catalogue of Microorganisms (GCM) 10K type strain sequencing project: providing services to taxonomists for standard genome sequencing and annotation.</title>
        <authorList>
            <consortium name="The Broad Institute Genomics Platform"/>
            <consortium name="The Broad Institute Genome Sequencing Center for Infectious Disease"/>
            <person name="Wu L."/>
            <person name="Ma J."/>
        </authorList>
    </citation>
    <scope>NUCLEOTIDE SEQUENCE [LARGE SCALE GENOMIC DNA]</scope>
    <source>
        <strain evidence="2">CCUG 63419</strain>
    </source>
</reference>
<dbReference type="Proteomes" id="UP001597044">
    <property type="component" value="Unassembled WGS sequence"/>
</dbReference>